<dbReference type="OMA" id="EYELCEA"/>
<keyword evidence="1" id="KW-0175">Coiled coil</keyword>
<dbReference type="GO" id="GO:0009966">
    <property type="term" value="P:regulation of signal transduction"/>
    <property type="evidence" value="ECO:0007669"/>
    <property type="project" value="InterPro"/>
</dbReference>
<dbReference type="Pfam" id="PF04177">
    <property type="entry name" value="TAP42"/>
    <property type="match status" value="1"/>
</dbReference>
<dbReference type="KEGG" id="tet:TTHERM_00666360"/>
<dbReference type="Proteomes" id="UP000009168">
    <property type="component" value="Unassembled WGS sequence"/>
</dbReference>
<evidence type="ECO:0000313" key="4">
    <source>
        <dbReference type="Proteomes" id="UP000009168"/>
    </source>
</evidence>
<dbReference type="FunCoup" id="Q23TE6">
    <property type="interactions" value="154"/>
</dbReference>
<accession>Q23TE6</accession>
<dbReference type="InterPro" id="IPR007304">
    <property type="entry name" value="TAP46-like"/>
</dbReference>
<feature type="region of interest" description="Disordered" evidence="2">
    <location>
        <begin position="309"/>
        <end position="361"/>
    </location>
</feature>
<evidence type="ECO:0000256" key="1">
    <source>
        <dbReference type="SAM" id="Coils"/>
    </source>
</evidence>
<name>Q23TE6_TETTS</name>
<dbReference type="STRING" id="312017.Q23TE6"/>
<dbReference type="PANTHER" id="PTHR10933">
    <property type="entry name" value="IMMUNOGLOBULIN-BINDING PROTEIN 1"/>
    <property type="match status" value="1"/>
</dbReference>
<dbReference type="GO" id="GO:0035303">
    <property type="term" value="P:regulation of dephosphorylation"/>
    <property type="evidence" value="ECO:0007669"/>
    <property type="project" value="TreeGrafter"/>
</dbReference>
<keyword evidence="4" id="KW-1185">Reference proteome</keyword>
<organism evidence="3 4">
    <name type="scientific">Tetrahymena thermophila (strain SB210)</name>
    <dbReference type="NCBI Taxonomy" id="312017"/>
    <lineage>
        <taxon>Eukaryota</taxon>
        <taxon>Sar</taxon>
        <taxon>Alveolata</taxon>
        <taxon>Ciliophora</taxon>
        <taxon>Intramacronucleata</taxon>
        <taxon>Oligohymenophorea</taxon>
        <taxon>Hymenostomatida</taxon>
        <taxon>Tetrahymenina</taxon>
        <taxon>Tetrahymenidae</taxon>
        <taxon>Tetrahymena</taxon>
    </lineage>
</organism>
<dbReference type="GO" id="GO:0005829">
    <property type="term" value="C:cytosol"/>
    <property type="evidence" value="ECO:0007669"/>
    <property type="project" value="TreeGrafter"/>
</dbReference>
<dbReference type="OrthoDB" id="10261753at2759"/>
<feature type="compositionally biased region" description="Basic and acidic residues" evidence="2">
    <location>
        <begin position="329"/>
        <end position="355"/>
    </location>
</feature>
<dbReference type="eggNOG" id="KOG2830">
    <property type="taxonomic scope" value="Eukaryota"/>
</dbReference>
<gene>
    <name evidence="3" type="ORF">TTHERM_00666360</name>
</gene>
<dbReference type="PANTHER" id="PTHR10933:SF9">
    <property type="entry name" value="IMMUNOGLOBULIN-BINDING PROTEIN 1"/>
    <property type="match status" value="1"/>
</dbReference>
<feature type="compositionally biased region" description="Basic and acidic residues" evidence="2">
    <location>
        <begin position="309"/>
        <end position="322"/>
    </location>
</feature>
<feature type="coiled-coil region" evidence="1">
    <location>
        <begin position="155"/>
        <end position="182"/>
    </location>
</feature>
<dbReference type="HOGENOM" id="CLU_041824_2_2_1"/>
<sequence length="361" mass="42517">MEEQQNSQSSSNPLEHFHSDFFTVDEISKAFDEVQERCFRYDEECTDQGIAPYMKTIGDLNKIQQSIIRHSLFSINEELNEIATENLKYLLVPYYMGYVYSRINEDRKKKLEFSQLFLSEFLKLLNHYELVNKEVKKQWKNLSDDNNYQITRDEKIATYKEQKNLENKLKNLEKIKEESDRREIITTQINICIYKSIDLLRSNVQEVEILDYKEKIENDPKAKEQHEKIMNRPLPKPTVTKISKPDDKSVPFMLEQNKGKVDYLCHGCAYTMGEKRQELMQQVFTPGTTMPTVSLDQLADIEIGNMQKMKDSEEAAKKRQQEQEDADSDRDSVGDAKQEEARRWDDWKDENEKGAGNRFGK</sequence>
<dbReference type="GeneID" id="7842476"/>
<dbReference type="AlphaFoldDB" id="Q23TE6"/>
<dbReference type="InParanoid" id="Q23TE6"/>
<dbReference type="InterPro" id="IPR038511">
    <property type="entry name" value="TAP42/TAP46-like_sf"/>
</dbReference>
<protein>
    <submittedName>
        <fullName evidence="3">TAP42 protein</fullName>
    </submittedName>
</protein>
<dbReference type="RefSeq" id="XP_001020005.2">
    <property type="nucleotide sequence ID" value="XM_001020005.3"/>
</dbReference>
<dbReference type="GO" id="GO:0051721">
    <property type="term" value="F:protein phosphatase 2A binding"/>
    <property type="evidence" value="ECO:0007669"/>
    <property type="project" value="TreeGrafter"/>
</dbReference>
<reference evidence="4" key="1">
    <citation type="journal article" date="2006" name="PLoS Biol.">
        <title>Macronuclear genome sequence of the ciliate Tetrahymena thermophila, a model eukaryote.</title>
        <authorList>
            <person name="Eisen J.A."/>
            <person name="Coyne R.S."/>
            <person name="Wu M."/>
            <person name="Wu D."/>
            <person name="Thiagarajan M."/>
            <person name="Wortman J.R."/>
            <person name="Badger J.H."/>
            <person name="Ren Q."/>
            <person name="Amedeo P."/>
            <person name="Jones K.M."/>
            <person name="Tallon L.J."/>
            <person name="Delcher A.L."/>
            <person name="Salzberg S.L."/>
            <person name="Silva J.C."/>
            <person name="Haas B.J."/>
            <person name="Majoros W.H."/>
            <person name="Farzad M."/>
            <person name="Carlton J.M."/>
            <person name="Smith R.K. Jr."/>
            <person name="Garg J."/>
            <person name="Pearlman R.E."/>
            <person name="Karrer K.M."/>
            <person name="Sun L."/>
            <person name="Manning G."/>
            <person name="Elde N.C."/>
            <person name="Turkewitz A.P."/>
            <person name="Asai D.J."/>
            <person name="Wilkes D.E."/>
            <person name="Wang Y."/>
            <person name="Cai H."/>
            <person name="Collins K."/>
            <person name="Stewart B.A."/>
            <person name="Lee S.R."/>
            <person name="Wilamowska K."/>
            <person name="Weinberg Z."/>
            <person name="Ruzzo W.L."/>
            <person name="Wloga D."/>
            <person name="Gaertig J."/>
            <person name="Frankel J."/>
            <person name="Tsao C.-C."/>
            <person name="Gorovsky M.A."/>
            <person name="Keeling P.J."/>
            <person name="Waller R.F."/>
            <person name="Patron N.J."/>
            <person name="Cherry J.M."/>
            <person name="Stover N.A."/>
            <person name="Krieger C.J."/>
            <person name="del Toro C."/>
            <person name="Ryder H.F."/>
            <person name="Williamson S.C."/>
            <person name="Barbeau R.A."/>
            <person name="Hamilton E.P."/>
            <person name="Orias E."/>
        </authorList>
    </citation>
    <scope>NUCLEOTIDE SEQUENCE [LARGE SCALE GENOMIC DNA]</scope>
    <source>
        <strain evidence="4">SB210</strain>
    </source>
</reference>
<dbReference type="Gene3D" id="1.25.40.540">
    <property type="entry name" value="TAP42-like family"/>
    <property type="match status" value="1"/>
</dbReference>
<evidence type="ECO:0000256" key="2">
    <source>
        <dbReference type="SAM" id="MobiDB-lite"/>
    </source>
</evidence>
<evidence type="ECO:0000313" key="3">
    <source>
        <dbReference type="EMBL" id="EAR99760.2"/>
    </source>
</evidence>
<proteinExistence type="predicted"/>
<dbReference type="EMBL" id="GG662636">
    <property type="protein sequence ID" value="EAR99760.2"/>
    <property type="molecule type" value="Genomic_DNA"/>
</dbReference>